<organism evidence="1 2">
    <name type="scientific">Arctium lappa</name>
    <name type="common">Greater burdock</name>
    <name type="synonym">Lappa major</name>
    <dbReference type="NCBI Taxonomy" id="4217"/>
    <lineage>
        <taxon>Eukaryota</taxon>
        <taxon>Viridiplantae</taxon>
        <taxon>Streptophyta</taxon>
        <taxon>Embryophyta</taxon>
        <taxon>Tracheophyta</taxon>
        <taxon>Spermatophyta</taxon>
        <taxon>Magnoliopsida</taxon>
        <taxon>eudicotyledons</taxon>
        <taxon>Gunneridae</taxon>
        <taxon>Pentapetalae</taxon>
        <taxon>asterids</taxon>
        <taxon>campanulids</taxon>
        <taxon>Asterales</taxon>
        <taxon>Asteraceae</taxon>
        <taxon>Carduoideae</taxon>
        <taxon>Cardueae</taxon>
        <taxon>Arctiinae</taxon>
        <taxon>Arctium</taxon>
    </lineage>
</organism>
<evidence type="ECO:0000313" key="1">
    <source>
        <dbReference type="EMBL" id="KAI3681453.1"/>
    </source>
</evidence>
<sequence length="70" mass="8045">MFVITNYLQCNNTETFQTFSSSSSKTTLRNDSSELKYGDLQTIQAILSLLSPNTHKRFSSHLLLDLQRLF</sequence>
<dbReference type="Proteomes" id="UP001055879">
    <property type="component" value="Linkage Group LG13"/>
</dbReference>
<reference evidence="1 2" key="2">
    <citation type="journal article" date="2022" name="Mol. Ecol. Resour.">
        <title>The genomes of chicory, endive, great burdock and yacon provide insights into Asteraceae paleo-polyploidization history and plant inulin production.</title>
        <authorList>
            <person name="Fan W."/>
            <person name="Wang S."/>
            <person name="Wang H."/>
            <person name="Wang A."/>
            <person name="Jiang F."/>
            <person name="Liu H."/>
            <person name="Zhao H."/>
            <person name="Xu D."/>
            <person name="Zhang Y."/>
        </authorList>
    </citation>
    <scope>NUCLEOTIDE SEQUENCE [LARGE SCALE GENOMIC DNA]</scope>
    <source>
        <strain evidence="2">cv. Niubang</strain>
    </source>
</reference>
<keyword evidence="2" id="KW-1185">Reference proteome</keyword>
<name>A0ACB8Y8P6_ARCLA</name>
<reference evidence="2" key="1">
    <citation type="journal article" date="2022" name="Mol. Ecol. Resour.">
        <title>The genomes of chicory, endive, great burdock and yacon provide insights into Asteraceae palaeo-polyploidization history and plant inulin production.</title>
        <authorList>
            <person name="Fan W."/>
            <person name="Wang S."/>
            <person name="Wang H."/>
            <person name="Wang A."/>
            <person name="Jiang F."/>
            <person name="Liu H."/>
            <person name="Zhao H."/>
            <person name="Xu D."/>
            <person name="Zhang Y."/>
        </authorList>
    </citation>
    <scope>NUCLEOTIDE SEQUENCE [LARGE SCALE GENOMIC DNA]</scope>
    <source>
        <strain evidence="2">cv. Niubang</strain>
    </source>
</reference>
<gene>
    <name evidence="1" type="ORF">L6452_36249</name>
</gene>
<dbReference type="EMBL" id="CM042059">
    <property type="protein sequence ID" value="KAI3681453.1"/>
    <property type="molecule type" value="Genomic_DNA"/>
</dbReference>
<accession>A0ACB8Y8P6</accession>
<evidence type="ECO:0000313" key="2">
    <source>
        <dbReference type="Proteomes" id="UP001055879"/>
    </source>
</evidence>
<proteinExistence type="predicted"/>
<comment type="caution">
    <text evidence="1">The sequence shown here is derived from an EMBL/GenBank/DDBJ whole genome shotgun (WGS) entry which is preliminary data.</text>
</comment>
<protein>
    <submittedName>
        <fullName evidence="1">Uncharacterized protein</fullName>
    </submittedName>
</protein>